<dbReference type="Proteomes" id="UP000594001">
    <property type="component" value="Chromosome"/>
</dbReference>
<proteinExistence type="predicted"/>
<organism evidence="1 2">
    <name type="scientific">Candidatus Bodocaedibacter vickermanii</name>
    <dbReference type="NCBI Taxonomy" id="2741701"/>
    <lineage>
        <taxon>Bacteria</taxon>
        <taxon>Pseudomonadati</taxon>
        <taxon>Pseudomonadota</taxon>
        <taxon>Alphaproteobacteria</taxon>
        <taxon>Holosporales</taxon>
        <taxon>Candidatus Paracaedibacteraceae</taxon>
        <taxon>Candidatus Bodocaedibacter</taxon>
    </lineage>
</organism>
<dbReference type="KEGG" id="pbal:CPBP_00718"/>
<dbReference type="AlphaFoldDB" id="A0A7L9RU42"/>
<sequence length="106" mass="12338">MDEKYLHTLRQGIVIALKKAESNLLNDQPIDLDFVKERVQLFQTYLTKHMPTHPSDDLKNLVQDVFLDIQRLSDHLAEEAKLSKSRIAEMANSQKITHTYTYGVRK</sequence>
<accession>A0A7L9RU42</accession>
<protein>
    <submittedName>
        <fullName evidence="1">Uncharacterized protein</fullName>
    </submittedName>
</protein>
<dbReference type="RefSeq" id="WP_350331501.1">
    <property type="nucleotide sequence ID" value="NZ_CP054719.1"/>
</dbReference>
<gene>
    <name evidence="1" type="ORF">CPBP_00718</name>
</gene>
<evidence type="ECO:0000313" key="1">
    <source>
        <dbReference type="EMBL" id="QOL19945.1"/>
    </source>
</evidence>
<evidence type="ECO:0000313" key="2">
    <source>
        <dbReference type="Proteomes" id="UP000594001"/>
    </source>
</evidence>
<reference evidence="1 2" key="1">
    <citation type="submission" date="2020-06" db="EMBL/GenBank/DDBJ databases">
        <title>The endosymbiont of the kinetoplastid Bodo saltans is a Paracaedibacter-like alpha-proteobacterium possessing a putative toxin-antitoxin system.</title>
        <authorList>
            <person name="Midha S."/>
            <person name="Rigden D.J."/>
            <person name="Siozios S."/>
            <person name="Hurst G.D.D."/>
            <person name="Jackson A.P."/>
        </authorList>
    </citation>
    <scope>NUCLEOTIDE SEQUENCE [LARGE SCALE GENOMIC DNA]</scope>
    <source>
        <strain evidence="1">Lake Konstanz</strain>
    </source>
</reference>
<keyword evidence="2" id="KW-1185">Reference proteome</keyword>
<name>A0A7L9RU42_9PROT</name>
<dbReference type="EMBL" id="CP054719">
    <property type="protein sequence ID" value="QOL19945.1"/>
    <property type="molecule type" value="Genomic_DNA"/>
</dbReference>